<reference evidence="6" key="1">
    <citation type="submission" date="2011-05" db="EMBL/GenBank/DDBJ databases">
        <authorList>
            <person name="Richards S.R."/>
            <person name="Qu J."/>
            <person name="Jiang H."/>
            <person name="Jhangiani S.N."/>
            <person name="Agravi P."/>
            <person name="Goodspeed R."/>
            <person name="Gross S."/>
            <person name="Mandapat C."/>
            <person name="Jackson L."/>
            <person name="Mathew T."/>
            <person name="Pu L."/>
            <person name="Thornton R."/>
            <person name="Saada N."/>
            <person name="Wilczek-Boney K.B."/>
            <person name="Lee S."/>
            <person name="Kovar C."/>
            <person name="Wu Y."/>
            <person name="Scherer S.E."/>
            <person name="Worley K.C."/>
            <person name="Muzny D.M."/>
            <person name="Gibbs R."/>
        </authorList>
    </citation>
    <scope>NUCLEOTIDE SEQUENCE</scope>
    <source>
        <strain evidence="6">Brora</strain>
    </source>
</reference>
<dbReference type="EnsemblMetazoa" id="SMAR000873-RA">
    <property type="protein sequence ID" value="SMAR000873-PA"/>
    <property type="gene ID" value="SMAR000873"/>
</dbReference>
<dbReference type="OMA" id="PLVMQIQ"/>
<sequence length="92" mass="10007">MSKLDSAKTTAGNDMIKIMQTVFPLVTQIQMEVIQAFGFTADGEGAIQFAQAIRAYEKDDPEIAKLNAEVRAYFIPQMAPQLPTPLSPTSAS</sequence>
<evidence type="ECO:0000256" key="3">
    <source>
        <dbReference type="ARBA" id="ARBA00020502"/>
    </source>
</evidence>
<dbReference type="HOGENOM" id="CLU_144250_0_1_1"/>
<accession>T1IJ18</accession>
<comment type="subcellular location">
    <subcellularLocation>
        <location evidence="1">Cytoplasm</location>
    </subcellularLocation>
</comment>
<protein>
    <recommendedName>
        <fullName evidence="3">Protein C10</fullName>
    </recommendedName>
</protein>
<name>T1IJ18_STRMM</name>
<dbReference type="GO" id="GO:0009791">
    <property type="term" value="P:post-embryonic development"/>
    <property type="evidence" value="ECO:0007669"/>
    <property type="project" value="TreeGrafter"/>
</dbReference>
<dbReference type="EMBL" id="JH430221">
    <property type="status" value="NOT_ANNOTATED_CDS"/>
    <property type="molecule type" value="Genomic_DNA"/>
</dbReference>
<dbReference type="eggNOG" id="ENOG502S42A">
    <property type="taxonomic scope" value="Eukaryota"/>
</dbReference>
<dbReference type="InterPro" id="IPR026317">
    <property type="entry name" value="P_C10"/>
</dbReference>
<dbReference type="AlphaFoldDB" id="T1IJ18"/>
<evidence type="ECO:0000256" key="2">
    <source>
        <dbReference type="ARBA" id="ARBA00007083"/>
    </source>
</evidence>
<dbReference type="PhylomeDB" id="T1IJ18"/>
<dbReference type="PANTHER" id="PTHR13463:SF3">
    <property type="entry name" value="PROTEIN C10"/>
    <property type="match status" value="1"/>
</dbReference>
<evidence type="ECO:0000313" key="5">
    <source>
        <dbReference type="EnsemblMetazoa" id="SMAR000873-PA"/>
    </source>
</evidence>
<organism evidence="5 6">
    <name type="scientific">Strigamia maritima</name>
    <name type="common">European centipede</name>
    <name type="synonym">Geophilus maritimus</name>
    <dbReference type="NCBI Taxonomy" id="126957"/>
    <lineage>
        <taxon>Eukaryota</taxon>
        <taxon>Metazoa</taxon>
        <taxon>Ecdysozoa</taxon>
        <taxon>Arthropoda</taxon>
        <taxon>Myriapoda</taxon>
        <taxon>Chilopoda</taxon>
        <taxon>Pleurostigmophora</taxon>
        <taxon>Geophilomorpha</taxon>
        <taxon>Linotaeniidae</taxon>
        <taxon>Strigamia</taxon>
    </lineage>
</organism>
<dbReference type="Pfam" id="PF14974">
    <property type="entry name" value="P_C10"/>
    <property type="match status" value="1"/>
</dbReference>
<comment type="similarity">
    <text evidence="2">Belongs to the UPF0456 family.</text>
</comment>
<dbReference type="Proteomes" id="UP000014500">
    <property type="component" value="Unassembled WGS sequence"/>
</dbReference>
<dbReference type="PANTHER" id="PTHR13463">
    <property type="entry name" value="PROTEIN C10"/>
    <property type="match status" value="1"/>
</dbReference>
<dbReference type="GO" id="GO:0005737">
    <property type="term" value="C:cytoplasm"/>
    <property type="evidence" value="ECO:0007669"/>
    <property type="project" value="UniProtKB-SubCell"/>
</dbReference>
<keyword evidence="4" id="KW-0963">Cytoplasm</keyword>
<evidence type="ECO:0000313" key="6">
    <source>
        <dbReference type="Proteomes" id="UP000014500"/>
    </source>
</evidence>
<proteinExistence type="inferred from homology"/>
<reference evidence="5" key="2">
    <citation type="submission" date="2015-02" db="UniProtKB">
        <authorList>
            <consortium name="EnsemblMetazoa"/>
        </authorList>
    </citation>
    <scope>IDENTIFICATION</scope>
</reference>
<keyword evidence="6" id="KW-1185">Reference proteome</keyword>
<evidence type="ECO:0000256" key="1">
    <source>
        <dbReference type="ARBA" id="ARBA00004496"/>
    </source>
</evidence>
<evidence type="ECO:0000256" key="4">
    <source>
        <dbReference type="ARBA" id="ARBA00022490"/>
    </source>
</evidence>